<evidence type="ECO:0000313" key="1">
    <source>
        <dbReference type="EMBL" id="EOC99744.1"/>
    </source>
</evidence>
<proteinExistence type="predicted"/>
<accession>R1CBP8</accession>
<dbReference type="STRING" id="1304284.L21TH_2222"/>
<protein>
    <submittedName>
        <fullName evidence="1">Uncharacterized protein</fullName>
    </submittedName>
</protein>
<dbReference type="Proteomes" id="UP000013378">
    <property type="component" value="Unassembled WGS sequence"/>
</dbReference>
<dbReference type="eggNOG" id="ENOG5032Y4P">
    <property type="taxonomic scope" value="Bacteria"/>
</dbReference>
<dbReference type="AlphaFoldDB" id="R1CBP8"/>
<reference evidence="1 2" key="1">
    <citation type="journal article" date="2015" name="Geomicrobiol. J.">
        <title>Caldisalinibacter kiritimatiensis gen. nov., sp. nov., a moderately thermohalophilic thiosulfate-reducing bacterium from a hypersaline microbial mat.</title>
        <authorList>
            <person name="Ben Hania W."/>
            <person name="Joseph M."/>
            <person name="Fiebig A."/>
            <person name="Bunk B."/>
            <person name="Klenk H.-P."/>
            <person name="Fardeau M.-L."/>
            <person name="Spring S."/>
        </authorList>
    </citation>
    <scope>NUCLEOTIDE SEQUENCE [LARGE SCALE GENOMIC DNA]</scope>
    <source>
        <strain evidence="1 2">L21-TH-D2</strain>
    </source>
</reference>
<dbReference type="OrthoDB" id="1707431at2"/>
<dbReference type="RefSeq" id="WP_006316097.1">
    <property type="nucleotide sequence ID" value="NZ_ARZA01000245.1"/>
</dbReference>
<name>R1CBP8_9FIRM</name>
<dbReference type="EMBL" id="ARZA01000245">
    <property type="protein sequence ID" value="EOC99744.1"/>
    <property type="molecule type" value="Genomic_DNA"/>
</dbReference>
<organism evidence="1 2">
    <name type="scientific">Caldisalinibacter kiritimatiensis</name>
    <dbReference type="NCBI Taxonomy" id="1304284"/>
    <lineage>
        <taxon>Bacteria</taxon>
        <taxon>Bacillati</taxon>
        <taxon>Bacillota</taxon>
        <taxon>Tissierellia</taxon>
        <taxon>Tissierellales</taxon>
        <taxon>Thermohalobacteraceae</taxon>
        <taxon>Caldisalinibacter</taxon>
    </lineage>
</organism>
<keyword evidence="2" id="KW-1185">Reference proteome</keyword>
<evidence type="ECO:0000313" key="2">
    <source>
        <dbReference type="Proteomes" id="UP000013378"/>
    </source>
</evidence>
<gene>
    <name evidence="1" type="ORF">L21TH_2222</name>
</gene>
<comment type="caution">
    <text evidence="1">The sequence shown here is derived from an EMBL/GenBank/DDBJ whole genome shotgun (WGS) entry which is preliminary data.</text>
</comment>
<sequence length="80" mass="9714">MKVLNHPIDMIAVFEAETGKITPFKFRYNDMAIKVQKITKTYEEKLAGNRRIVFVCMHNRKDIYELKYEIDTHKWFLFKK</sequence>